<dbReference type="FunFam" id="3.40.640.10:FF:000031">
    <property type="entry name" value="Kynureninase"/>
    <property type="match status" value="1"/>
</dbReference>
<evidence type="ECO:0000256" key="3">
    <source>
        <dbReference type="ARBA" id="ARBA00022898"/>
    </source>
</evidence>
<comment type="cofactor">
    <cofactor evidence="4 6">
        <name>pyridoxal 5'-phosphate</name>
        <dbReference type="ChEBI" id="CHEBI:597326"/>
    </cofactor>
</comment>
<feature type="binding site" evidence="4">
    <location>
        <begin position="133"/>
        <end position="136"/>
    </location>
    <ligand>
        <name>pyridoxal 5'-phosphate</name>
        <dbReference type="ChEBI" id="CHEBI:597326"/>
    </ligand>
</feature>
<dbReference type="GO" id="GO:0043420">
    <property type="term" value="P:anthranilate metabolic process"/>
    <property type="evidence" value="ECO:0007669"/>
    <property type="project" value="TreeGrafter"/>
</dbReference>
<comment type="catalytic activity">
    <reaction evidence="6">
        <text>3-hydroxy-L-kynurenine + H2O = 3-hydroxyanthranilate + L-alanine + H(+)</text>
        <dbReference type="Rhea" id="RHEA:25143"/>
        <dbReference type="ChEBI" id="CHEBI:15377"/>
        <dbReference type="ChEBI" id="CHEBI:15378"/>
        <dbReference type="ChEBI" id="CHEBI:36559"/>
        <dbReference type="ChEBI" id="CHEBI:57972"/>
        <dbReference type="ChEBI" id="CHEBI:58125"/>
        <dbReference type="EC" id="3.7.1.3"/>
    </reaction>
</comment>
<evidence type="ECO:0000256" key="1">
    <source>
        <dbReference type="ARBA" id="ARBA00022642"/>
    </source>
</evidence>
<dbReference type="AlphaFoldDB" id="A0A2T3HL84"/>
<dbReference type="Gene3D" id="3.90.1150.10">
    <property type="entry name" value="Aspartate Aminotransferase, domain 1"/>
    <property type="match status" value="1"/>
</dbReference>
<dbReference type="PANTHER" id="PTHR14084:SF0">
    <property type="entry name" value="KYNURENINASE"/>
    <property type="match status" value="1"/>
</dbReference>
<evidence type="ECO:0000313" key="8">
    <source>
        <dbReference type="EMBL" id="PST83202.1"/>
    </source>
</evidence>
<comment type="pathway">
    <text evidence="4 6">Amino-acid degradation; L-kynurenine degradation; L-alanine and anthranilate from L-kynurenine: step 1/1.</text>
</comment>
<keyword evidence="3 4" id="KW-0663">Pyridoxal phosphate</keyword>
<comment type="similarity">
    <text evidence="4 6">Belongs to the kynureninase family.</text>
</comment>
<dbReference type="Gene3D" id="3.40.640.10">
    <property type="entry name" value="Type I PLP-dependent aspartate aminotransferase-like (Major domain)"/>
    <property type="match status" value="1"/>
</dbReference>
<dbReference type="OrthoDB" id="9812626at2"/>
<organism evidence="8 9">
    <name type="scientific">Pedobacter yulinensis</name>
    <dbReference type="NCBI Taxonomy" id="2126353"/>
    <lineage>
        <taxon>Bacteria</taxon>
        <taxon>Pseudomonadati</taxon>
        <taxon>Bacteroidota</taxon>
        <taxon>Sphingobacteriia</taxon>
        <taxon>Sphingobacteriales</taxon>
        <taxon>Sphingobacteriaceae</taxon>
        <taxon>Pedobacter</taxon>
    </lineage>
</organism>
<dbReference type="HAMAP" id="MF_01970">
    <property type="entry name" value="Kynureninase"/>
    <property type="match status" value="1"/>
</dbReference>
<dbReference type="EC" id="3.7.1.3" evidence="4 5"/>
<dbReference type="Proteomes" id="UP000240912">
    <property type="component" value="Unassembled WGS sequence"/>
</dbReference>
<feature type="modified residue" description="N6-(pyridoxal phosphate)lysine" evidence="4">
    <location>
        <position position="244"/>
    </location>
</feature>
<comment type="pathway">
    <text evidence="4 6">Cofactor biosynthesis; NAD(+) biosynthesis; quinolinate from L-kynurenine: step 2/3.</text>
</comment>
<dbReference type="InterPro" id="IPR010111">
    <property type="entry name" value="Kynureninase"/>
</dbReference>
<dbReference type="InterPro" id="IPR015422">
    <property type="entry name" value="PyrdxlP-dep_Trfase_small"/>
</dbReference>
<dbReference type="Pfam" id="PF00266">
    <property type="entry name" value="Aminotran_5"/>
    <property type="match status" value="1"/>
</dbReference>
<keyword evidence="2 4" id="KW-0378">Hydrolase</keyword>
<keyword evidence="9" id="KW-1185">Reference proteome</keyword>
<evidence type="ECO:0000259" key="7">
    <source>
        <dbReference type="Pfam" id="PF00266"/>
    </source>
</evidence>
<feature type="binding site" evidence="4">
    <location>
        <position position="105"/>
    </location>
    <ligand>
        <name>pyridoxal 5'-phosphate</name>
        <dbReference type="ChEBI" id="CHEBI:597326"/>
    </ligand>
</feature>
<evidence type="ECO:0000256" key="5">
    <source>
        <dbReference type="NCBIfam" id="TIGR01814"/>
    </source>
</evidence>
<feature type="binding site" evidence="4">
    <location>
        <position position="221"/>
    </location>
    <ligand>
        <name>pyridoxal 5'-phosphate</name>
        <dbReference type="ChEBI" id="CHEBI:597326"/>
    </ligand>
</feature>
<feature type="binding site" evidence="4">
    <location>
        <position position="218"/>
    </location>
    <ligand>
        <name>pyridoxal 5'-phosphate</name>
        <dbReference type="ChEBI" id="CHEBI:597326"/>
    </ligand>
</feature>
<comment type="catalytic activity">
    <reaction evidence="4 6">
        <text>L-kynurenine + H2O = anthranilate + L-alanine + H(+)</text>
        <dbReference type="Rhea" id="RHEA:16813"/>
        <dbReference type="ChEBI" id="CHEBI:15377"/>
        <dbReference type="ChEBI" id="CHEBI:15378"/>
        <dbReference type="ChEBI" id="CHEBI:16567"/>
        <dbReference type="ChEBI" id="CHEBI:57959"/>
        <dbReference type="ChEBI" id="CHEBI:57972"/>
        <dbReference type="EC" id="3.7.1.3"/>
    </reaction>
</comment>
<comment type="function">
    <text evidence="4 6">Catalyzes the cleavage of L-kynurenine (L-Kyn) and L-3-hydroxykynurenine (L-3OHKyn) into anthranilic acid (AA) and 3-hydroxyanthranilic acid (3-OHAA), respectively.</text>
</comment>
<evidence type="ECO:0000256" key="4">
    <source>
        <dbReference type="HAMAP-Rule" id="MF_01970"/>
    </source>
</evidence>
<dbReference type="PIRSF" id="PIRSF038800">
    <property type="entry name" value="KYNU"/>
    <property type="match status" value="1"/>
</dbReference>
<evidence type="ECO:0000256" key="6">
    <source>
        <dbReference type="PIRNR" id="PIRNR038800"/>
    </source>
</evidence>
<protein>
    <recommendedName>
        <fullName evidence="4 5">Kynureninase</fullName>
        <ecNumber evidence="4 5">3.7.1.3</ecNumber>
    </recommendedName>
    <alternativeName>
        <fullName evidence="4">L-kynurenine hydrolase</fullName>
    </alternativeName>
</protein>
<dbReference type="SUPFAM" id="SSF53383">
    <property type="entry name" value="PLP-dependent transferases"/>
    <property type="match status" value="1"/>
</dbReference>
<feature type="binding site" evidence="4">
    <location>
        <position position="106"/>
    </location>
    <ligand>
        <name>pyridoxal 5'-phosphate</name>
        <dbReference type="ChEBI" id="CHEBI:597326"/>
    </ligand>
</feature>
<dbReference type="GO" id="GO:0005737">
    <property type="term" value="C:cytoplasm"/>
    <property type="evidence" value="ECO:0007669"/>
    <property type="project" value="UniProtKB-UniRule"/>
</dbReference>
<gene>
    <name evidence="4 8" type="primary">kynU</name>
    <name evidence="8" type="ORF">C7T94_11425</name>
</gene>
<dbReference type="InterPro" id="IPR015424">
    <property type="entry name" value="PyrdxlP-dep_Trfase"/>
</dbReference>
<dbReference type="EMBL" id="PYLS01000005">
    <property type="protein sequence ID" value="PST83202.1"/>
    <property type="molecule type" value="Genomic_DNA"/>
</dbReference>
<sequence>MNFENTLAFAKALDQADELAAFRHEFLFPQQNGKTMRYFCGNSLGLQPVTARAALDAQLANWQQHAVEGWFTGQQPWMFYHKELKRLMAPVVGATEAEVCPMNTLTVNLHLLLVSFYRPDSHRFKILMEAGAFPSDQYAIESQIRFHGLDPAACIVEVSPRPGEQLLRTQDILDAIHDHRGELALVLFGGINYYTGQLYDLEKIAGAARGAGARVGFDLAHAAGNVPLALHDWQVDFACWCSYKYQNAGPGGIAGIFVHERHFDDRDLKRFAGWWGYEEERRFLMQKGFVAGAGADGWQVSCTQVLPMSLYHAALLQFERAGFMEPLRRKSMELTAYLYWVIGEVNRAAGSILFEIITPAAPAERGAQLSIVAKNKGKEVFDALVERQFLGDWREPDVIRLSPVPLYNSFEDVYLLGEALHDISSKLFAS</sequence>
<keyword evidence="1 4" id="KW-0662">Pyridine nucleotide biosynthesis</keyword>
<dbReference type="GO" id="GO:0030170">
    <property type="term" value="F:pyridoxal phosphate binding"/>
    <property type="evidence" value="ECO:0007669"/>
    <property type="project" value="UniProtKB-UniRule"/>
</dbReference>
<dbReference type="InterPro" id="IPR015421">
    <property type="entry name" value="PyrdxlP-dep_Trfase_major"/>
</dbReference>
<name>A0A2T3HL84_9SPHI</name>
<evidence type="ECO:0000313" key="9">
    <source>
        <dbReference type="Proteomes" id="UP000240912"/>
    </source>
</evidence>
<dbReference type="GO" id="GO:0030429">
    <property type="term" value="F:kynureninase activity"/>
    <property type="evidence" value="ECO:0007669"/>
    <property type="project" value="UniProtKB-UniRule"/>
</dbReference>
<dbReference type="Pfam" id="PF22580">
    <property type="entry name" value="KYNU_C"/>
    <property type="match status" value="1"/>
</dbReference>
<dbReference type="PANTHER" id="PTHR14084">
    <property type="entry name" value="KYNURENINASE"/>
    <property type="match status" value="1"/>
</dbReference>
<dbReference type="RefSeq" id="WP_107215462.1">
    <property type="nucleotide sequence ID" value="NZ_KZ686269.1"/>
</dbReference>
<comment type="subunit">
    <text evidence="4 6">Homodimer.</text>
</comment>
<dbReference type="UniPathway" id="UPA00334">
    <property type="reaction ID" value="UER00455"/>
</dbReference>
<dbReference type="GO" id="GO:0019805">
    <property type="term" value="P:quinolinate biosynthetic process"/>
    <property type="evidence" value="ECO:0007669"/>
    <property type="project" value="UniProtKB-UniRule"/>
</dbReference>
<dbReference type="NCBIfam" id="TIGR01814">
    <property type="entry name" value="kynureninase"/>
    <property type="match status" value="1"/>
</dbReference>
<dbReference type="GO" id="GO:0097053">
    <property type="term" value="P:L-kynurenine catabolic process"/>
    <property type="evidence" value="ECO:0007669"/>
    <property type="project" value="UniProtKB-UniRule"/>
</dbReference>
<feature type="binding site" evidence="4">
    <location>
        <position position="274"/>
    </location>
    <ligand>
        <name>pyridoxal 5'-phosphate</name>
        <dbReference type="ChEBI" id="CHEBI:597326"/>
    </ligand>
</feature>
<dbReference type="GO" id="GO:0009435">
    <property type="term" value="P:NAD+ biosynthetic process"/>
    <property type="evidence" value="ECO:0007669"/>
    <property type="project" value="UniProtKB-UniRule"/>
</dbReference>
<comment type="caution">
    <text evidence="8">The sequence shown here is derived from an EMBL/GenBank/DDBJ whole genome shotgun (WGS) entry which is preliminary data.</text>
</comment>
<reference evidence="8 9" key="1">
    <citation type="submission" date="2018-03" db="EMBL/GenBank/DDBJ databases">
        <authorList>
            <person name="Keele B.F."/>
        </authorList>
    </citation>
    <scope>NUCLEOTIDE SEQUENCE [LARGE SCALE GENOMIC DNA]</scope>
    <source>
        <strain evidence="8 9">YL28-9</strain>
    </source>
</reference>
<dbReference type="GO" id="GO:0019441">
    <property type="term" value="P:L-tryptophan catabolic process to kynurenine"/>
    <property type="evidence" value="ECO:0007669"/>
    <property type="project" value="TreeGrafter"/>
</dbReference>
<evidence type="ECO:0000256" key="2">
    <source>
        <dbReference type="ARBA" id="ARBA00022801"/>
    </source>
</evidence>
<comment type="caution">
    <text evidence="4">Lacks conserved residue(s) required for the propagation of feature annotation.</text>
</comment>
<proteinExistence type="inferred from homology"/>
<feature type="binding site" evidence="4">
    <location>
        <position position="243"/>
    </location>
    <ligand>
        <name>pyridoxal 5'-phosphate</name>
        <dbReference type="ChEBI" id="CHEBI:597326"/>
    </ligand>
</feature>
<dbReference type="InterPro" id="IPR000192">
    <property type="entry name" value="Aminotrans_V_dom"/>
</dbReference>
<accession>A0A2T3HL84</accession>
<dbReference type="UniPathway" id="UPA00253">
    <property type="reaction ID" value="UER00329"/>
</dbReference>
<feature type="domain" description="Aminotransferase class V" evidence="7">
    <location>
        <begin position="164"/>
        <end position="260"/>
    </location>
</feature>